<feature type="compositionally biased region" description="Low complexity" evidence="1">
    <location>
        <begin position="152"/>
        <end position="168"/>
    </location>
</feature>
<name>A0A640KIJ5_LEITA</name>
<dbReference type="AlphaFoldDB" id="A0A640KIJ5"/>
<proteinExistence type="predicted"/>
<comment type="caution">
    <text evidence="2">The sequence shown here is derived from an EMBL/GenBank/DDBJ whole genome shotgun (WGS) entry which is preliminary data.</text>
</comment>
<evidence type="ECO:0000313" key="2">
    <source>
        <dbReference type="EMBL" id="GET89530.1"/>
    </source>
</evidence>
<gene>
    <name evidence="2" type="ORF">LtaPh_2617000</name>
</gene>
<sequence length="196" mass="21364">MSVSAQREKTVAQIARRECALLTRLATTNRRGSVYRHHLFYRRSRHAVQLARKCYSAASSSLQRGNVRRQSAALLSAHRALIKAVEHCTAELAANRIDTVALCIAFIGILSRLGCCVGQTILLSSGAALLANSFPAPYVRYLAAADLAQTSTSRSPHPPSAASHVAPSDNLRENSSSRTYGDIVNLLVKQTTRRKH</sequence>
<evidence type="ECO:0000256" key="1">
    <source>
        <dbReference type="SAM" id="MobiDB-lite"/>
    </source>
</evidence>
<protein>
    <submittedName>
        <fullName evidence="2">Uncharacterized protein</fullName>
    </submittedName>
</protein>
<evidence type="ECO:0000313" key="3">
    <source>
        <dbReference type="Proteomes" id="UP000419144"/>
    </source>
</evidence>
<organism evidence="2 3">
    <name type="scientific">Leishmania tarentolae</name>
    <name type="common">Sauroleishmania tarentolae</name>
    <dbReference type="NCBI Taxonomy" id="5689"/>
    <lineage>
        <taxon>Eukaryota</taxon>
        <taxon>Discoba</taxon>
        <taxon>Euglenozoa</taxon>
        <taxon>Kinetoplastea</taxon>
        <taxon>Metakinetoplastina</taxon>
        <taxon>Trypanosomatida</taxon>
        <taxon>Trypanosomatidae</taxon>
        <taxon>Leishmaniinae</taxon>
        <taxon>Leishmania</taxon>
        <taxon>lizard Leishmania</taxon>
    </lineage>
</organism>
<dbReference type="OrthoDB" id="267156at2759"/>
<dbReference type="EMBL" id="BLBS01000035">
    <property type="protein sequence ID" value="GET89530.1"/>
    <property type="molecule type" value="Genomic_DNA"/>
</dbReference>
<feature type="region of interest" description="Disordered" evidence="1">
    <location>
        <begin position="152"/>
        <end position="176"/>
    </location>
</feature>
<reference evidence="2" key="1">
    <citation type="submission" date="2019-11" db="EMBL/GenBank/DDBJ databases">
        <title>Leishmania tarentolae CDS.</title>
        <authorList>
            <person name="Goto Y."/>
            <person name="Yamagishi J."/>
        </authorList>
    </citation>
    <scope>NUCLEOTIDE SEQUENCE [LARGE SCALE GENOMIC DNA]</scope>
    <source>
        <strain evidence="2">Parrot Tar II</strain>
    </source>
</reference>
<keyword evidence="3" id="KW-1185">Reference proteome</keyword>
<accession>A0A640KIJ5</accession>
<dbReference type="VEuPathDB" id="TriTrypDB:LtaPh_2617000"/>
<dbReference type="Proteomes" id="UP000419144">
    <property type="component" value="Unassembled WGS sequence"/>
</dbReference>